<sequence length="72" mass="7711">MFLQLSISNMAAYPGVPSRTAIYTLSIFPAEDASKITATRGLASDPAARPPRTQQGRGYSPVTNSKQLIKSL</sequence>
<protein>
    <submittedName>
        <fullName evidence="2">Uncharacterized protein</fullName>
    </submittedName>
</protein>
<keyword evidence="3" id="KW-1185">Reference proteome</keyword>
<dbReference type="Proteomes" id="UP001187343">
    <property type="component" value="Unassembled WGS sequence"/>
</dbReference>
<organism evidence="2 3">
    <name type="scientific">Cirrhinus molitorella</name>
    <name type="common">mud carp</name>
    <dbReference type="NCBI Taxonomy" id="172907"/>
    <lineage>
        <taxon>Eukaryota</taxon>
        <taxon>Metazoa</taxon>
        <taxon>Chordata</taxon>
        <taxon>Craniata</taxon>
        <taxon>Vertebrata</taxon>
        <taxon>Euteleostomi</taxon>
        <taxon>Actinopterygii</taxon>
        <taxon>Neopterygii</taxon>
        <taxon>Teleostei</taxon>
        <taxon>Ostariophysi</taxon>
        <taxon>Cypriniformes</taxon>
        <taxon>Cyprinidae</taxon>
        <taxon>Labeoninae</taxon>
        <taxon>Labeonini</taxon>
        <taxon>Cirrhinus</taxon>
    </lineage>
</organism>
<dbReference type="AlphaFoldDB" id="A0AA88TNT1"/>
<feature type="region of interest" description="Disordered" evidence="1">
    <location>
        <begin position="39"/>
        <end position="72"/>
    </location>
</feature>
<proteinExistence type="predicted"/>
<evidence type="ECO:0000313" key="3">
    <source>
        <dbReference type="Proteomes" id="UP001187343"/>
    </source>
</evidence>
<reference evidence="2" key="1">
    <citation type="submission" date="2023-08" db="EMBL/GenBank/DDBJ databases">
        <title>Chromosome-level Genome Assembly of mud carp (Cirrhinus molitorella).</title>
        <authorList>
            <person name="Liu H."/>
        </authorList>
    </citation>
    <scope>NUCLEOTIDE SEQUENCE</scope>
    <source>
        <strain evidence="2">Prfri</strain>
        <tissue evidence="2">Muscle</tissue>
    </source>
</reference>
<dbReference type="EMBL" id="JAUYZG010000009">
    <property type="protein sequence ID" value="KAK2898515.1"/>
    <property type="molecule type" value="Genomic_DNA"/>
</dbReference>
<accession>A0AA88TNT1</accession>
<evidence type="ECO:0000256" key="1">
    <source>
        <dbReference type="SAM" id="MobiDB-lite"/>
    </source>
</evidence>
<feature type="compositionally biased region" description="Polar residues" evidence="1">
    <location>
        <begin position="52"/>
        <end position="72"/>
    </location>
</feature>
<evidence type="ECO:0000313" key="2">
    <source>
        <dbReference type="EMBL" id="KAK2898515.1"/>
    </source>
</evidence>
<name>A0AA88TNT1_9TELE</name>
<gene>
    <name evidence="2" type="ORF">Q8A67_009933</name>
</gene>
<comment type="caution">
    <text evidence="2">The sequence shown here is derived from an EMBL/GenBank/DDBJ whole genome shotgun (WGS) entry which is preliminary data.</text>
</comment>